<reference evidence="1 2" key="1">
    <citation type="submission" date="2014-04" db="EMBL/GenBank/DDBJ databases">
        <authorList>
            <consortium name="DOE Joint Genome Institute"/>
            <person name="Kuo A."/>
            <person name="Tarkka M."/>
            <person name="Buscot F."/>
            <person name="Kohler A."/>
            <person name="Nagy L.G."/>
            <person name="Floudas D."/>
            <person name="Copeland A."/>
            <person name="Barry K.W."/>
            <person name="Cichocki N."/>
            <person name="Veneault-Fourrey C."/>
            <person name="LaButti K."/>
            <person name="Lindquist E.A."/>
            <person name="Lipzen A."/>
            <person name="Lundell T."/>
            <person name="Morin E."/>
            <person name="Murat C."/>
            <person name="Sun H."/>
            <person name="Tunlid A."/>
            <person name="Henrissat B."/>
            <person name="Grigoriev I.V."/>
            <person name="Hibbett D.S."/>
            <person name="Martin F."/>
            <person name="Nordberg H.P."/>
            <person name="Cantor M.N."/>
            <person name="Hua S.X."/>
        </authorList>
    </citation>
    <scope>NUCLEOTIDE SEQUENCE [LARGE SCALE GENOMIC DNA]</scope>
    <source>
        <strain evidence="1 2">F 1598</strain>
    </source>
</reference>
<dbReference type="EMBL" id="KN833259">
    <property type="protein sequence ID" value="KIM71610.1"/>
    <property type="molecule type" value="Genomic_DNA"/>
</dbReference>
<keyword evidence="2" id="KW-1185">Reference proteome</keyword>
<evidence type="ECO:0000313" key="1">
    <source>
        <dbReference type="EMBL" id="KIM71610.1"/>
    </source>
</evidence>
<name>A0A0C3EG66_PILCF</name>
<dbReference type="AlphaFoldDB" id="A0A0C3EG66"/>
<evidence type="ECO:0000313" key="2">
    <source>
        <dbReference type="Proteomes" id="UP000054166"/>
    </source>
</evidence>
<dbReference type="HOGENOM" id="CLU_1321349_0_0_1"/>
<organism evidence="1 2">
    <name type="scientific">Piloderma croceum (strain F 1598)</name>
    <dbReference type="NCBI Taxonomy" id="765440"/>
    <lineage>
        <taxon>Eukaryota</taxon>
        <taxon>Fungi</taxon>
        <taxon>Dikarya</taxon>
        <taxon>Basidiomycota</taxon>
        <taxon>Agaricomycotina</taxon>
        <taxon>Agaricomycetes</taxon>
        <taxon>Agaricomycetidae</taxon>
        <taxon>Atheliales</taxon>
        <taxon>Atheliaceae</taxon>
        <taxon>Piloderma</taxon>
    </lineage>
</organism>
<dbReference type="Proteomes" id="UP000054166">
    <property type="component" value="Unassembled WGS sequence"/>
</dbReference>
<protein>
    <submittedName>
        <fullName evidence="1">Uncharacterized protein</fullName>
    </submittedName>
</protein>
<gene>
    <name evidence="1" type="ORF">PILCRDRAFT_16905</name>
</gene>
<dbReference type="InParanoid" id="A0A0C3EG66"/>
<proteinExistence type="predicted"/>
<sequence>MSDKNPNTRQSEITLAQDDILDITRHWKVDPINAPQIFNMKESHPQTASILAQHEAANIEYERERNRDIKANKQAFQNSEHFCSREERAYPLPSPSDILDVDVHNNDRRKYTQFRDSGMILPLSYDTESSGISECSGSPISLSREKHAISTMWKKIVRSNSQSPRPGYDKHHDPLVRTDVYSPSRGDFDHKAGSLDNPLVSTDLAFAL</sequence>
<reference evidence="2" key="2">
    <citation type="submission" date="2015-01" db="EMBL/GenBank/DDBJ databases">
        <title>Evolutionary Origins and Diversification of the Mycorrhizal Mutualists.</title>
        <authorList>
            <consortium name="DOE Joint Genome Institute"/>
            <consortium name="Mycorrhizal Genomics Consortium"/>
            <person name="Kohler A."/>
            <person name="Kuo A."/>
            <person name="Nagy L.G."/>
            <person name="Floudas D."/>
            <person name="Copeland A."/>
            <person name="Barry K.W."/>
            <person name="Cichocki N."/>
            <person name="Veneault-Fourrey C."/>
            <person name="LaButti K."/>
            <person name="Lindquist E.A."/>
            <person name="Lipzen A."/>
            <person name="Lundell T."/>
            <person name="Morin E."/>
            <person name="Murat C."/>
            <person name="Riley R."/>
            <person name="Ohm R."/>
            <person name="Sun H."/>
            <person name="Tunlid A."/>
            <person name="Henrissat B."/>
            <person name="Grigoriev I.V."/>
            <person name="Hibbett D.S."/>
            <person name="Martin F."/>
        </authorList>
    </citation>
    <scope>NUCLEOTIDE SEQUENCE [LARGE SCALE GENOMIC DNA]</scope>
    <source>
        <strain evidence="2">F 1598</strain>
    </source>
</reference>
<accession>A0A0C3EG66</accession>